<dbReference type="SUPFAM" id="SSF109854">
    <property type="entry name" value="DinB/YfiT-like putative metalloenzymes"/>
    <property type="match status" value="1"/>
</dbReference>
<comment type="caution">
    <text evidence="4">The sequence shown here is derived from an EMBL/GenBank/DDBJ whole genome shotgun (WGS) entry which is preliminary data.</text>
</comment>
<dbReference type="GO" id="GO:0046872">
    <property type="term" value="F:metal ion binding"/>
    <property type="evidence" value="ECO:0007669"/>
    <property type="project" value="InterPro"/>
</dbReference>
<feature type="domain" description="MDMPI C-terminal" evidence="2">
    <location>
        <begin position="181"/>
        <end position="283"/>
    </location>
</feature>
<dbReference type="InterPro" id="IPR017517">
    <property type="entry name" value="Maleyloyr_isom"/>
</dbReference>
<sequence>MGQPARPGQPGEMEQPGQAGQSAQRETPGRPGHPGRPDGARLATGLREQTAVLAEAVRDADPALPVPTCPEWTLTDLVAHVGRAHRWAATLVERRAAEPLPFEAVPDREPPVETGRWPDWLCEGAEALLAAVRDAGPGVAVWTFTGPAHPGFWVRRMLHDTAVHTADAALTTGRAYGIPADLAADGVDEALGFASEPWALAAKPELAELRGHGERMLLSARDVAPDGGWLITRTPDGVVWERGGGEADVVLRGTAEQVLLVLTRRLPADDPRLEVTGRTALLEYWLERTAFQ</sequence>
<evidence type="ECO:0000259" key="3">
    <source>
        <dbReference type="Pfam" id="PF11716"/>
    </source>
</evidence>
<dbReference type="InterPro" id="IPR010872">
    <property type="entry name" value="MDMPI_C-term_domain"/>
</dbReference>
<evidence type="ECO:0000256" key="1">
    <source>
        <dbReference type="SAM" id="MobiDB-lite"/>
    </source>
</evidence>
<dbReference type="Pfam" id="PF07398">
    <property type="entry name" value="MDMPI_C"/>
    <property type="match status" value="1"/>
</dbReference>
<gene>
    <name evidence="4" type="ORF">FHU37_005368</name>
</gene>
<dbReference type="GO" id="GO:0005886">
    <property type="term" value="C:plasma membrane"/>
    <property type="evidence" value="ECO:0007669"/>
    <property type="project" value="TreeGrafter"/>
</dbReference>
<evidence type="ECO:0000313" key="5">
    <source>
        <dbReference type="Proteomes" id="UP000567795"/>
    </source>
</evidence>
<dbReference type="EMBL" id="JACBZD010000002">
    <property type="protein sequence ID" value="NYI08339.1"/>
    <property type="molecule type" value="Genomic_DNA"/>
</dbReference>
<accession>A0A853A1T5</accession>
<feature type="domain" description="Mycothiol-dependent maleylpyruvate isomerase metal-binding" evidence="3">
    <location>
        <begin position="47"/>
        <end position="169"/>
    </location>
</feature>
<evidence type="ECO:0000313" key="4">
    <source>
        <dbReference type="EMBL" id="NYI08339.1"/>
    </source>
</evidence>
<keyword evidence="5" id="KW-1185">Reference proteome</keyword>
<dbReference type="PANTHER" id="PTHR40758:SF1">
    <property type="entry name" value="CONSERVED PROTEIN"/>
    <property type="match status" value="1"/>
</dbReference>
<dbReference type="InterPro" id="IPR024344">
    <property type="entry name" value="MDMPI_metal-binding"/>
</dbReference>
<evidence type="ECO:0000259" key="2">
    <source>
        <dbReference type="Pfam" id="PF07398"/>
    </source>
</evidence>
<name>A0A853A1T5_9ACTN</name>
<protein>
    <submittedName>
        <fullName evidence="4">Uncharacterized protein (TIGR03083 family)</fullName>
    </submittedName>
</protein>
<dbReference type="RefSeq" id="WP_218904796.1">
    <property type="nucleotide sequence ID" value="NZ_JACBZD010000002.1"/>
</dbReference>
<dbReference type="Pfam" id="PF11716">
    <property type="entry name" value="MDMPI_N"/>
    <property type="match status" value="1"/>
</dbReference>
<feature type="region of interest" description="Disordered" evidence="1">
    <location>
        <begin position="1"/>
        <end position="41"/>
    </location>
</feature>
<proteinExistence type="predicted"/>
<organism evidence="4 5">
    <name type="scientific">Allostreptomyces psammosilenae</name>
    <dbReference type="NCBI Taxonomy" id="1892865"/>
    <lineage>
        <taxon>Bacteria</taxon>
        <taxon>Bacillati</taxon>
        <taxon>Actinomycetota</taxon>
        <taxon>Actinomycetes</taxon>
        <taxon>Kitasatosporales</taxon>
        <taxon>Streptomycetaceae</taxon>
        <taxon>Allostreptomyces</taxon>
    </lineage>
</organism>
<dbReference type="AlphaFoldDB" id="A0A853A1T5"/>
<dbReference type="NCBIfam" id="TIGR03083">
    <property type="entry name" value="maleylpyruvate isomerase family mycothiol-dependent enzyme"/>
    <property type="match status" value="1"/>
</dbReference>
<reference evidence="4 5" key="1">
    <citation type="submission" date="2020-07" db="EMBL/GenBank/DDBJ databases">
        <title>Sequencing the genomes of 1000 actinobacteria strains.</title>
        <authorList>
            <person name="Klenk H.-P."/>
        </authorList>
    </citation>
    <scope>NUCLEOTIDE SEQUENCE [LARGE SCALE GENOMIC DNA]</scope>
    <source>
        <strain evidence="4 5">DSM 42178</strain>
    </source>
</reference>
<dbReference type="PANTHER" id="PTHR40758">
    <property type="entry name" value="CONSERVED PROTEIN"/>
    <property type="match status" value="1"/>
</dbReference>
<dbReference type="Proteomes" id="UP000567795">
    <property type="component" value="Unassembled WGS sequence"/>
</dbReference>
<dbReference type="InterPro" id="IPR034660">
    <property type="entry name" value="DinB/YfiT-like"/>
</dbReference>